<dbReference type="PANTHER" id="PTHR40661:SF1">
    <property type="entry name" value="HTH CRO_C1-TYPE DOMAIN-CONTAINING PROTEIN"/>
    <property type="match status" value="1"/>
</dbReference>
<gene>
    <name evidence="5" type="ORF">DS742_19390</name>
</gene>
<dbReference type="PROSITE" id="PS50943">
    <property type="entry name" value="HTH_CROC1"/>
    <property type="match status" value="1"/>
</dbReference>
<keyword evidence="2" id="KW-0238">DNA-binding</keyword>
<dbReference type="AlphaFoldDB" id="A0A3E2N8L6"/>
<dbReference type="OrthoDB" id="194368at2"/>
<keyword evidence="1" id="KW-0805">Transcription regulation</keyword>
<dbReference type="SMART" id="SM00530">
    <property type="entry name" value="HTH_XRE"/>
    <property type="match status" value="1"/>
</dbReference>
<dbReference type="PANTHER" id="PTHR40661">
    <property type="match status" value="1"/>
</dbReference>
<dbReference type="EMBL" id="QOHO01000064">
    <property type="protein sequence ID" value="RFZ77353.1"/>
    <property type="molecule type" value="Genomic_DNA"/>
</dbReference>
<accession>A0A3E2N8L6</accession>
<dbReference type="SUPFAM" id="SSF47413">
    <property type="entry name" value="lambda repressor-like DNA-binding domains"/>
    <property type="match status" value="1"/>
</dbReference>
<evidence type="ECO:0000256" key="3">
    <source>
        <dbReference type="ARBA" id="ARBA00023163"/>
    </source>
</evidence>
<dbReference type="Proteomes" id="UP000260680">
    <property type="component" value="Unassembled WGS sequence"/>
</dbReference>
<evidence type="ECO:0000313" key="5">
    <source>
        <dbReference type="EMBL" id="RFZ77353.1"/>
    </source>
</evidence>
<sequence>MKSISERIIEGMAIRNMKQVDIIEATGINKGSLSSYISGKYEPKQTNIFKIAKALDVNEAWLMGHDVPMERKLKNTSYKKPSSIDFNRVLSQQEQTLLNKYRSIDNKGKHTVNTVLEMEYNRCKPIGESSDVKAKIINDKSYLEPVAAHERTDIEVTEEMRKHDDAFFDE</sequence>
<evidence type="ECO:0000313" key="6">
    <source>
        <dbReference type="Proteomes" id="UP000260680"/>
    </source>
</evidence>
<dbReference type="InterPro" id="IPR010982">
    <property type="entry name" value="Lambda_DNA-bd_dom_sf"/>
</dbReference>
<feature type="domain" description="HTH cro/C1-type" evidence="4">
    <location>
        <begin position="24"/>
        <end position="62"/>
    </location>
</feature>
<evidence type="ECO:0000256" key="1">
    <source>
        <dbReference type="ARBA" id="ARBA00023015"/>
    </source>
</evidence>
<dbReference type="RefSeq" id="WP_117418622.1">
    <property type="nucleotide sequence ID" value="NZ_QOHO01000064.1"/>
</dbReference>
<dbReference type="Gene3D" id="1.10.260.40">
    <property type="entry name" value="lambda repressor-like DNA-binding domains"/>
    <property type="match status" value="1"/>
</dbReference>
<protein>
    <submittedName>
        <fullName evidence="5">Helix-turn-helix domain-containing protein</fullName>
    </submittedName>
</protein>
<keyword evidence="3" id="KW-0804">Transcription</keyword>
<evidence type="ECO:0000259" key="4">
    <source>
        <dbReference type="PROSITE" id="PS50943"/>
    </source>
</evidence>
<dbReference type="CDD" id="cd00093">
    <property type="entry name" value="HTH_XRE"/>
    <property type="match status" value="1"/>
</dbReference>
<organism evidence="5 6">
    <name type="scientific">Lacrimispora amygdalina</name>
    <dbReference type="NCBI Taxonomy" id="253257"/>
    <lineage>
        <taxon>Bacteria</taxon>
        <taxon>Bacillati</taxon>
        <taxon>Bacillota</taxon>
        <taxon>Clostridia</taxon>
        <taxon>Lachnospirales</taxon>
        <taxon>Lachnospiraceae</taxon>
        <taxon>Lacrimispora</taxon>
    </lineage>
</organism>
<proteinExistence type="predicted"/>
<dbReference type="Pfam" id="PF01381">
    <property type="entry name" value="HTH_3"/>
    <property type="match status" value="1"/>
</dbReference>
<evidence type="ECO:0000256" key="2">
    <source>
        <dbReference type="ARBA" id="ARBA00023125"/>
    </source>
</evidence>
<reference evidence="5 6" key="1">
    <citation type="submission" date="2018-07" db="EMBL/GenBank/DDBJ databases">
        <title>New species, Clostridium PI-S10-A1B.</title>
        <authorList>
            <person name="Krishna G."/>
            <person name="Summeta K."/>
            <person name="Shikha S."/>
            <person name="Prabhu P.B."/>
            <person name="Suresh K."/>
        </authorList>
    </citation>
    <scope>NUCLEOTIDE SEQUENCE [LARGE SCALE GENOMIC DNA]</scope>
    <source>
        <strain evidence="5 6">PI-S10-A1B</strain>
    </source>
</reference>
<name>A0A3E2N8L6_9FIRM</name>
<dbReference type="InterPro" id="IPR001387">
    <property type="entry name" value="Cro/C1-type_HTH"/>
</dbReference>
<dbReference type="GO" id="GO:0003677">
    <property type="term" value="F:DNA binding"/>
    <property type="evidence" value="ECO:0007669"/>
    <property type="project" value="UniProtKB-KW"/>
</dbReference>
<comment type="caution">
    <text evidence="5">The sequence shown here is derived from an EMBL/GenBank/DDBJ whole genome shotgun (WGS) entry which is preliminary data.</text>
</comment>